<dbReference type="GO" id="GO:0005829">
    <property type="term" value="C:cytosol"/>
    <property type="evidence" value="ECO:0007669"/>
    <property type="project" value="TreeGrafter"/>
</dbReference>
<dbReference type="SMART" id="SM00829">
    <property type="entry name" value="PKS_ER"/>
    <property type="match status" value="1"/>
</dbReference>
<evidence type="ECO:0000259" key="3">
    <source>
        <dbReference type="SMART" id="SM00829"/>
    </source>
</evidence>
<dbReference type="InterPro" id="IPR013149">
    <property type="entry name" value="ADH-like_C"/>
</dbReference>
<dbReference type="SUPFAM" id="SSF50129">
    <property type="entry name" value="GroES-like"/>
    <property type="match status" value="1"/>
</dbReference>
<organism evidence="4">
    <name type="scientific">Vibrio sp. HB236076</name>
    <dbReference type="NCBI Taxonomy" id="3232307"/>
    <lineage>
        <taxon>Bacteria</taxon>
        <taxon>Pseudomonadati</taxon>
        <taxon>Pseudomonadota</taxon>
        <taxon>Gammaproteobacteria</taxon>
        <taxon>Vibrionales</taxon>
        <taxon>Vibrionaceae</taxon>
        <taxon>Vibrio</taxon>
    </lineage>
</organism>
<evidence type="ECO:0000256" key="2">
    <source>
        <dbReference type="ARBA" id="ARBA00023002"/>
    </source>
</evidence>
<keyword evidence="2" id="KW-0560">Oxidoreductase</keyword>
<dbReference type="GO" id="GO:0003960">
    <property type="term" value="F:quinone reductase (NADPH) activity"/>
    <property type="evidence" value="ECO:0007669"/>
    <property type="project" value="TreeGrafter"/>
</dbReference>
<dbReference type="KEGG" id="vih:AB0763_14125"/>
<dbReference type="InterPro" id="IPR036291">
    <property type="entry name" value="NAD(P)-bd_dom_sf"/>
</dbReference>
<protein>
    <submittedName>
        <fullName evidence="4">Zinc-binding dehydrogenase</fullName>
    </submittedName>
</protein>
<dbReference type="GO" id="GO:0035925">
    <property type="term" value="F:mRNA 3'-UTR AU-rich region binding"/>
    <property type="evidence" value="ECO:0007669"/>
    <property type="project" value="TreeGrafter"/>
</dbReference>
<dbReference type="Pfam" id="PF00107">
    <property type="entry name" value="ADH_zinc_N"/>
    <property type="match status" value="1"/>
</dbReference>
<name>A0AB39HHS2_9VIBR</name>
<dbReference type="EMBL" id="CP162602">
    <property type="protein sequence ID" value="XDK26917.1"/>
    <property type="molecule type" value="Genomic_DNA"/>
</dbReference>
<dbReference type="RefSeq" id="WP_306099831.1">
    <property type="nucleotide sequence ID" value="NZ_CP162602.1"/>
</dbReference>
<reference evidence="4" key="1">
    <citation type="submission" date="2024-07" db="EMBL/GenBank/DDBJ databases">
        <title>Genome Analysis of a Potential Novel Vibrio Species Secreting pH- and Thermo-stable Alginate Lyase and its Application in Producing Alginate Oligosaccharides.</title>
        <authorList>
            <person name="Huang H."/>
            <person name="Bao K."/>
        </authorList>
    </citation>
    <scope>NUCLEOTIDE SEQUENCE</scope>
    <source>
        <strain evidence="4">HB236076</strain>
        <plasmid evidence="4">p-HB236076</plasmid>
    </source>
</reference>
<dbReference type="InterPro" id="IPR020843">
    <property type="entry name" value="ER"/>
</dbReference>
<geneLocation type="plasmid" evidence="4">
    <name>p-HB236076</name>
</geneLocation>
<keyword evidence="1" id="KW-0521">NADP</keyword>
<dbReference type="PANTHER" id="PTHR48106">
    <property type="entry name" value="QUINONE OXIDOREDUCTASE PIG3-RELATED"/>
    <property type="match status" value="1"/>
</dbReference>
<dbReference type="Pfam" id="PF08240">
    <property type="entry name" value="ADH_N"/>
    <property type="match status" value="1"/>
</dbReference>
<evidence type="ECO:0000313" key="4">
    <source>
        <dbReference type="EMBL" id="XDK26917.1"/>
    </source>
</evidence>
<feature type="domain" description="Enoyl reductase (ER)" evidence="3">
    <location>
        <begin position="16"/>
        <end position="330"/>
    </location>
</feature>
<dbReference type="AlphaFoldDB" id="A0AB39HHS2"/>
<evidence type="ECO:0000256" key="1">
    <source>
        <dbReference type="ARBA" id="ARBA00022857"/>
    </source>
</evidence>
<dbReference type="SUPFAM" id="SSF51735">
    <property type="entry name" value="NAD(P)-binding Rossmann-fold domains"/>
    <property type="match status" value="1"/>
</dbReference>
<dbReference type="InterPro" id="IPR013154">
    <property type="entry name" value="ADH-like_N"/>
</dbReference>
<dbReference type="Gene3D" id="3.90.180.10">
    <property type="entry name" value="Medium-chain alcohol dehydrogenases, catalytic domain"/>
    <property type="match status" value="1"/>
</dbReference>
<sequence>MFDNETMQAIQLLQSGPEFDLQQVSMPIPEITSNELLIEIDYVALNDLDAKLARDGFNAWQFPHILGVDAVGTVVKANKGVFPLPGTRVLFNSCLACQGLLKQYAVIPSHAVTIIPDNVASEVAAVLPSAGMSTLIALSKLNLSSSDEVLAIHCAGGDVGHFAIQYAKKKGVEVCALAPKSHHDRLLSLGANYVFDPDEKDFTKQVERQMGEAQFDCILNTMGGDSLNWDLKHLRFAGRIACLSGFESIDSNLLIEKSPTIGVVSVTGAWLTKSLCAQQHLGLMSQTLLADIAKAEIRSPQVKVVEFSTAAIQASLTALLEKVSAERFVVKVKS</sequence>
<proteinExistence type="predicted"/>
<keyword evidence="4" id="KW-0614">Plasmid</keyword>
<dbReference type="Gene3D" id="3.40.50.720">
    <property type="entry name" value="NAD(P)-binding Rossmann-like Domain"/>
    <property type="match status" value="1"/>
</dbReference>
<dbReference type="GO" id="GO:0070402">
    <property type="term" value="F:NADPH binding"/>
    <property type="evidence" value="ECO:0007669"/>
    <property type="project" value="TreeGrafter"/>
</dbReference>
<dbReference type="InterPro" id="IPR011032">
    <property type="entry name" value="GroES-like_sf"/>
</dbReference>
<gene>
    <name evidence="4" type="ORF">AB0763_14125</name>
</gene>
<dbReference type="PANTHER" id="PTHR48106:SF7">
    <property type="entry name" value="DEHYDROGENASE, ZINC-CONTAINING, PUTATIVE (AFU_ORTHOLOGUE AFUA_5G10220)-RELATED"/>
    <property type="match status" value="1"/>
</dbReference>
<accession>A0AB39HHS2</accession>